<name>R4WQ78_RIPPE</name>
<feature type="transmembrane region" description="Helical" evidence="6">
    <location>
        <begin position="419"/>
        <end position="450"/>
    </location>
</feature>
<dbReference type="InterPro" id="IPR036513">
    <property type="entry name" value="STAS_dom_sf"/>
</dbReference>
<accession>R4WQ78</accession>
<dbReference type="GO" id="GO:0055085">
    <property type="term" value="P:transmembrane transport"/>
    <property type="evidence" value="ECO:0007669"/>
    <property type="project" value="InterPro"/>
</dbReference>
<keyword evidence="2 6" id="KW-0812">Transmembrane</keyword>
<feature type="transmembrane region" description="Helical" evidence="6">
    <location>
        <begin position="72"/>
        <end position="99"/>
    </location>
</feature>
<evidence type="ECO:0000259" key="7">
    <source>
        <dbReference type="Pfam" id="PF00916"/>
    </source>
</evidence>
<evidence type="ECO:0000313" key="8">
    <source>
        <dbReference type="EMBL" id="BAN21061.1"/>
    </source>
</evidence>
<dbReference type="EMBL" id="AK417846">
    <property type="protein sequence ID" value="BAN21061.1"/>
    <property type="molecule type" value="mRNA"/>
</dbReference>
<sequence>MVKENAEYSRKKSSLDKVSKYIPAVRWLRSYTKEDAISDCIAGITLGLTMIPQSIAYAALAGLTPQDGLNSAFVGCFIYSFFGTIKEVVIGPTSLMALLTYEYTHHLSSDFVILLCFLCGVVELIMGALNLGFLVELISAPVVSGFTTATSLIIVVSQMKSLLGLKFSSEGILDNIIKLCQNVKKVRTGDTLLGLTCIICLLLLRKLKDVNIPDKFPYRSVIKKTLWFISTGRNALIVVLSALVAFYYKEKGGAVPFYTTRTADTSIPSIRLPPMSTTFNNRTYTFPEMVSSLGTGYLVIPIISVLANVAIAKAFVNGAVEASHEMVTLSLCNMAGSLVQSMPTTGAFTRSAVASASGVRTPLAGLYAAALTFMALGFLGSYFHYIPKATLAAVLIAAVIFLVDWEIVKQLWKKSWLDLFTVGCTLIACITLGVELGLLLGVVVGLINLVYRWARPEILVENQKSYSGNVVMVTPMTGFYFPAVDFVSSAVQKAGLTKGRGKATVYVDCSRFSGTDYTVAKGINSLVAAFEKRGQKLQFINVPANCYALWTGTGCKEVYFKRTEDSTNIFDDSGKALQILEEDNDKEPEQKSLLSKEDCQV</sequence>
<feature type="transmembrane region" description="Helical" evidence="6">
    <location>
        <begin position="225"/>
        <end position="248"/>
    </location>
</feature>
<organism evidence="8">
    <name type="scientific">Riptortus pedestris</name>
    <name type="common">Bean bug</name>
    <dbReference type="NCBI Taxonomy" id="329032"/>
    <lineage>
        <taxon>Eukaryota</taxon>
        <taxon>Metazoa</taxon>
        <taxon>Ecdysozoa</taxon>
        <taxon>Arthropoda</taxon>
        <taxon>Hexapoda</taxon>
        <taxon>Insecta</taxon>
        <taxon>Pterygota</taxon>
        <taxon>Neoptera</taxon>
        <taxon>Paraneoptera</taxon>
        <taxon>Hemiptera</taxon>
        <taxon>Heteroptera</taxon>
        <taxon>Panheteroptera</taxon>
        <taxon>Pentatomomorpha</taxon>
        <taxon>Coreoidea</taxon>
        <taxon>Alydidae</taxon>
        <taxon>Riptortus</taxon>
    </lineage>
</organism>
<dbReference type="PANTHER" id="PTHR11814">
    <property type="entry name" value="SULFATE TRANSPORTER"/>
    <property type="match status" value="1"/>
</dbReference>
<evidence type="ECO:0000256" key="3">
    <source>
        <dbReference type="ARBA" id="ARBA00022989"/>
    </source>
</evidence>
<dbReference type="Gene3D" id="3.30.750.24">
    <property type="entry name" value="STAS domain"/>
    <property type="match status" value="1"/>
</dbReference>
<dbReference type="InterPro" id="IPR001902">
    <property type="entry name" value="SLC26A/SulP_fam"/>
</dbReference>
<protein>
    <submittedName>
        <fullName evidence="8">Sulphate transporter</fullName>
    </submittedName>
</protein>
<feature type="domain" description="SLC26A/SulP transporter" evidence="7">
    <location>
        <begin position="38"/>
        <end position="422"/>
    </location>
</feature>
<evidence type="ECO:0000256" key="1">
    <source>
        <dbReference type="ARBA" id="ARBA00004141"/>
    </source>
</evidence>
<feature type="region of interest" description="Disordered" evidence="5">
    <location>
        <begin position="581"/>
        <end position="601"/>
    </location>
</feature>
<dbReference type="GO" id="GO:0016020">
    <property type="term" value="C:membrane"/>
    <property type="evidence" value="ECO:0007669"/>
    <property type="project" value="UniProtKB-SubCell"/>
</dbReference>
<evidence type="ECO:0000256" key="5">
    <source>
        <dbReference type="SAM" id="MobiDB-lite"/>
    </source>
</evidence>
<feature type="transmembrane region" description="Helical" evidence="6">
    <location>
        <begin position="36"/>
        <end position="60"/>
    </location>
</feature>
<reference evidence="8" key="1">
    <citation type="journal article" date="2013" name="PLoS ONE">
        <title>Gene expression in gut symbiotic organ of stinkbug affected by extracellular bacterial symbiont.</title>
        <authorList>
            <person name="Futahashi R."/>
            <person name="Tanaka K."/>
            <person name="Tanahashi M."/>
            <person name="Nikoh N."/>
            <person name="Kikuchi Y."/>
            <person name="Lee B.L."/>
            <person name="Fukatsu T."/>
        </authorList>
    </citation>
    <scope>NUCLEOTIDE SEQUENCE</scope>
    <source>
        <tissue evidence="8">Midgut</tissue>
    </source>
</reference>
<feature type="transmembrane region" description="Helical" evidence="6">
    <location>
        <begin position="296"/>
        <end position="316"/>
    </location>
</feature>
<dbReference type="InterPro" id="IPR011547">
    <property type="entry name" value="SLC26A/SulP_dom"/>
</dbReference>
<proteinExistence type="evidence at transcript level"/>
<dbReference type="AlphaFoldDB" id="R4WQ78"/>
<evidence type="ECO:0000256" key="2">
    <source>
        <dbReference type="ARBA" id="ARBA00022692"/>
    </source>
</evidence>
<keyword evidence="4 6" id="KW-0472">Membrane</keyword>
<evidence type="ECO:0000256" key="6">
    <source>
        <dbReference type="SAM" id="Phobius"/>
    </source>
</evidence>
<keyword evidence="3 6" id="KW-1133">Transmembrane helix</keyword>
<feature type="compositionally biased region" description="Basic and acidic residues" evidence="5">
    <location>
        <begin position="587"/>
        <end position="601"/>
    </location>
</feature>
<feature type="transmembrane region" description="Helical" evidence="6">
    <location>
        <begin position="389"/>
        <end position="407"/>
    </location>
</feature>
<comment type="subcellular location">
    <subcellularLocation>
        <location evidence="1">Membrane</location>
        <topology evidence="1">Multi-pass membrane protein</topology>
    </subcellularLocation>
</comment>
<feature type="transmembrane region" description="Helical" evidence="6">
    <location>
        <begin position="364"/>
        <end position="383"/>
    </location>
</feature>
<feature type="transmembrane region" description="Helical" evidence="6">
    <location>
        <begin position="111"/>
        <end position="131"/>
    </location>
</feature>
<evidence type="ECO:0000256" key="4">
    <source>
        <dbReference type="ARBA" id="ARBA00023136"/>
    </source>
</evidence>
<dbReference type="Pfam" id="PF00916">
    <property type="entry name" value="Sulfate_transp"/>
    <property type="match status" value="1"/>
</dbReference>
<feature type="transmembrane region" description="Helical" evidence="6">
    <location>
        <begin position="137"/>
        <end position="156"/>
    </location>
</feature>